<keyword evidence="5" id="KW-1185">Reference proteome</keyword>
<dbReference type="Pfam" id="PF00072">
    <property type="entry name" value="Response_reg"/>
    <property type="match status" value="1"/>
</dbReference>
<accession>A0ABM7WNP7</accession>
<feature type="modified residue" description="4-aspartylphosphate" evidence="2">
    <location>
        <position position="52"/>
    </location>
</feature>
<dbReference type="PANTHER" id="PTHR44591:SF23">
    <property type="entry name" value="CHEY SUBFAMILY"/>
    <property type="match status" value="1"/>
</dbReference>
<dbReference type="PANTHER" id="PTHR44591">
    <property type="entry name" value="STRESS RESPONSE REGULATOR PROTEIN 1"/>
    <property type="match status" value="1"/>
</dbReference>
<dbReference type="InterPro" id="IPR001789">
    <property type="entry name" value="Sig_transdc_resp-reg_receiver"/>
</dbReference>
<name>A0ABM7WNP7_9BACT</name>
<evidence type="ECO:0000313" key="5">
    <source>
        <dbReference type="Proteomes" id="UP001162891"/>
    </source>
</evidence>
<dbReference type="PROSITE" id="PS50110">
    <property type="entry name" value="RESPONSE_REGULATORY"/>
    <property type="match status" value="1"/>
</dbReference>
<protein>
    <submittedName>
        <fullName evidence="4">Response regulator</fullName>
    </submittedName>
</protein>
<evidence type="ECO:0000256" key="1">
    <source>
        <dbReference type="ARBA" id="ARBA00022553"/>
    </source>
</evidence>
<feature type="domain" description="Response regulatory" evidence="3">
    <location>
        <begin position="3"/>
        <end position="119"/>
    </location>
</feature>
<dbReference type="Proteomes" id="UP001162891">
    <property type="component" value="Chromosome"/>
</dbReference>
<dbReference type="SUPFAM" id="SSF52172">
    <property type="entry name" value="CheY-like"/>
    <property type="match status" value="1"/>
</dbReference>
<dbReference type="RefSeq" id="WP_248357456.1">
    <property type="nucleotide sequence ID" value="NZ_AP025591.1"/>
</dbReference>
<dbReference type="Gene3D" id="3.40.50.2300">
    <property type="match status" value="1"/>
</dbReference>
<keyword evidence="1 2" id="KW-0597">Phosphoprotein</keyword>
<reference evidence="5" key="1">
    <citation type="journal article" date="2022" name="Int. J. Syst. Evol. Microbiol.">
        <title>Anaeromyxobacter oryzae sp. nov., Anaeromyxobacter diazotrophicus sp. nov. and Anaeromyxobacter paludicola sp. nov., isolated from paddy soils.</title>
        <authorList>
            <person name="Itoh H."/>
            <person name="Xu Z."/>
            <person name="Mise K."/>
            <person name="Masuda Y."/>
            <person name="Ushijima N."/>
            <person name="Hayakawa C."/>
            <person name="Shiratori Y."/>
            <person name="Senoo K."/>
        </authorList>
    </citation>
    <scope>NUCLEOTIDE SEQUENCE [LARGE SCALE GENOMIC DNA]</scope>
    <source>
        <strain evidence="5">Red232</strain>
    </source>
</reference>
<dbReference type="InterPro" id="IPR011006">
    <property type="entry name" value="CheY-like_superfamily"/>
</dbReference>
<evidence type="ECO:0000313" key="4">
    <source>
        <dbReference type="EMBL" id="BDG01089.1"/>
    </source>
</evidence>
<evidence type="ECO:0000259" key="3">
    <source>
        <dbReference type="PROSITE" id="PS50110"/>
    </source>
</evidence>
<dbReference type="EMBL" id="AP025591">
    <property type="protein sequence ID" value="BDG01089.1"/>
    <property type="molecule type" value="Genomic_DNA"/>
</dbReference>
<gene>
    <name evidence="4" type="primary">cheY1</name>
    <name evidence="4" type="ORF">AMOR_00850</name>
</gene>
<dbReference type="InterPro" id="IPR050595">
    <property type="entry name" value="Bact_response_regulator"/>
</dbReference>
<organism evidence="4 5">
    <name type="scientific">Anaeromyxobacter oryzae</name>
    <dbReference type="NCBI Taxonomy" id="2918170"/>
    <lineage>
        <taxon>Bacteria</taxon>
        <taxon>Pseudomonadati</taxon>
        <taxon>Myxococcota</taxon>
        <taxon>Myxococcia</taxon>
        <taxon>Myxococcales</taxon>
        <taxon>Cystobacterineae</taxon>
        <taxon>Anaeromyxobacteraceae</taxon>
        <taxon>Anaeromyxobacter</taxon>
    </lineage>
</organism>
<dbReference type="SMART" id="SM00448">
    <property type="entry name" value="REC"/>
    <property type="match status" value="1"/>
</dbReference>
<proteinExistence type="predicted"/>
<evidence type="ECO:0000256" key="2">
    <source>
        <dbReference type="PROSITE-ProRule" id="PRU00169"/>
    </source>
</evidence>
<sequence length="126" mass="13776">MKRILLVDDSRVTRELMKVYLIARDVTLLEAADGAEALAKAKADPPDLILADLRMPRLDGVALCEALRADLRTRGVPVVILTSDRDAETVLRARAAGAREVLQKPIQPQPLLDAINRHLAPDAARP</sequence>